<dbReference type="Proteomes" id="UP000306985">
    <property type="component" value="Unassembled WGS sequence"/>
</dbReference>
<feature type="transmembrane region" description="Helical" evidence="5">
    <location>
        <begin position="129"/>
        <end position="150"/>
    </location>
</feature>
<evidence type="ECO:0000256" key="5">
    <source>
        <dbReference type="SAM" id="Phobius"/>
    </source>
</evidence>
<evidence type="ECO:0000313" key="8">
    <source>
        <dbReference type="Proteomes" id="UP000306985"/>
    </source>
</evidence>
<dbReference type="InterPro" id="IPR047817">
    <property type="entry name" value="ABC2_TM_bact-type"/>
</dbReference>
<dbReference type="AlphaFoldDB" id="A0A4U6Q920"/>
<dbReference type="EMBL" id="SZZH01000007">
    <property type="protein sequence ID" value="TKV56368.1"/>
    <property type="molecule type" value="Genomic_DNA"/>
</dbReference>
<dbReference type="InterPro" id="IPR052902">
    <property type="entry name" value="ABC-2_transporter"/>
</dbReference>
<keyword evidence="3 5" id="KW-1133">Transmembrane helix</keyword>
<keyword evidence="8" id="KW-1185">Reference proteome</keyword>
<evidence type="ECO:0000313" key="7">
    <source>
        <dbReference type="EMBL" id="TKV56368.1"/>
    </source>
</evidence>
<name>A0A4U6Q920_9ACTN</name>
<dbReference type="GO" id="GO:0016020">
    <property type="term" value="C:membrane"/>
    <property type="evidence" value="ECO:0007669"/>
    <property type="project" value="UniProtKB-SubCell"/>
</dbReference>
<protein>
    <submittedName>
        <fullName evidence="7">ABC transporter permease</fullName>
    </submittedName>
</protein>
<feature type="transmembrane region" description="Helical" evidence="5">
    <location>
        <begin position="192"/>
        <end position="210"/>
    </location>
</feature>
<dbReference type="RefSeq" id="WP_137451637.1">
    <property type="nucleotide sequence ID" value="NZ_SZZH01000007.1"/>
</dbReference>
<organism evidence="7 8">
    <name type="scientific">Nakamurella flava</name>
    <dbReference type="NCBI Taxonomy" id="2576308"/>
    <lineage>
        <taxon>Bacteria</taxon>
        <taxon>Bacillati</taxon>
        <taxon>Actinomycetota</taxon>
        <taxon>Actinomycetes</taxon>
        <taxon>Nakamurellales</taxon>
        <taxon>Nakamurellaceae</taxon>
        <taxon>Nakamurella</taxon>
    </lineage>
</organism>
<dbReference type="PROSITE" id="PS51012">
    <property type="entry name" value="ABC_TM2"/>
    <property type="match status" value="1"/>
</dbReference>
<gene>
    <name evidence="7" type="ORF">FDO65_20630</name>
</gene>
<reference evidence="7 8" key="1">
    <citation type="submission" date="2019-05" db="EMBL/GenBank/DDBJ databases">
        <title>Nakamurella sp. N5BH11, whole genome shotgun sequence.</title>
        <authorList>
            <person name="Tuo L."/>
        </authorList>
    </citation>
    <scope>NUCLEOTIDE SEQUENCE [LARGE SCALE GENOMIC DNA]</scope>
    <source>
        <strain evidence="7 8">N5BH11</strain>
    </source>
</reference>
<evidence type="ECO:0000256" key="4">
    <source>
        <dbReference type="ARBA" id="ARBA00023136"/>
    </source>
</evidence>
<feature type="transmembrane region" description="Helical" evidence="5">
    <location>
        <begin position="260"/>
        <end position="278"/>
    </location>
</feature>
<feature type="transmembrane region" description="Helical" evidence="5">
    <location>
        <begin position="162"/>
        <end position="186"/>
    </location>
</feature>
<evidence type="ECO:0000256" key="2">
    <source>
        <dbReference type="ARBA" id="ARBA00022692"/>
    </source>
</evidence>
<comment type="caution">
    <text evidence="7">The sequence shown here is derived from an EMBL/GenBank/DDBJ whole genome shotgun (WGS) entry which is preliminary data.</text>
</comment>
<dbReference type="Pfam" id="PF12698">
    <property type="entry name" value="ABC2_membrane_3"/>
    <property type="match status" value="1"/>
</dbReference>
<sequence>MSTTTDVPARSATPGVAGLARWRAITAIGISRGWLEYLRSFANRQDALNYFGISGLFLVAAYALRDSRVPGTDIGFGSVFVAGVIGFVVAMGGIVTVAQVLSAEREDGTLLRAKALPLGIPSYLVAKGVHTLLITLTNVAIILVPSLLLFDSVGLRDVAAGATLLAVVLAGLLATVPIGAVLGASITSSRAATGIMMIPIMAISLVSGFFSPIAAMPEWAQWIAQVFPVYWVGLGTRSALLPDSMLGAELDQSWRPLEMYGVLGVWAVIGLVLAPLCLRRMARRQSGSRLAQDRERVLNNT</sequence>
<feature type="transmembrane region" description="Helical" evidence="5">
    <location>
        <begin position="76"/>
        <end position="101"/>
    </location>
</feature>
<accession>A0A4U6Q920</accession>
<dbReference type="OrthoDB" id="9786643at2"/>
<proteinExistence type="predicted"/>
<evidence type="ECO:0000259" key="6">
    <source>
        <dbReference type="PROSITE" id="PS51012"/>
    </source>
</evidence>
<evidence type="ECO:0000256" key="3">
    <source>
        <dbReference type="ARBA" id="ARBA00022989"/>
    </source>
</evidence>
<feature type="transmembrane region" description="Helical" evidence="5">
    <location>
        <begin position="47"/>
        <end position="64"/>
    </location>
</feature>
<evidence type="ECO:0000256" key="1">
    <source>
        <dbReference type="ARBA" id="ARBA00004141"/>
    </source>
</evidence>
<keyword evidence="4 5" id="KW-0472">Membrane</keyword>
<comment type="subcellular location">
    <subcellularLocation>
        <location evidence="1">Membrane</location>
        <topology evidence="1">Multi-pass membrane protein</topology>
    </subcellularLocation>
</comment>
<dbReference type="GO" id="GO:0140359">
    <property type="term" value="F:ABC-type transporter activity"/>
    <property type="evidence" value="ECO:0007669"/>
    <property type="project" value="InterPro"/>
</dbReference>
<dbReference type="InterPro" id="IPR013525">
    <property type="entry name" value="ABC2_TM"/>
</dbReference>
<feature type="domain" description="ABC transmembrane type-2" evidence="6">
    <location>
        <begin position="46"/>
        <end position="281"/>
    </location>
</feature>
<dbReference type="PANTHER" id="PTHR43027">
    <property type="entry name" value="DOXORUBICIN RESISTANCE ABC TRANSPORTER PERMEASE PROTEIN DRRC-RELATED"/>
    <property type="match status" value="1"/>
</dbReference>
<dbReference type="PANTHER" id="PTHR43027:SF2">
    <property type="entry name" value="TRANSPORT PERMEASE PROTEIN"/>
    <property type="match status" value="1"/>
</dbReference>
<keyword evidence="2 5" id="KW-0812">Transmembrane</keyword>